<dbReference type="EMBL" id="CAJNAU010000007">
    <property type="protein sequence ID" value="CAE6718649.1"/>
    <property type="molecule type" value="Genomic_DNA"/>
</dbReference>
<dbReference type="InterPro" id="IPR006680">
    <property type="entry name" value="Amidohydro-rel"/>
</dbReference>
<dbReference type="EMBL" id="FPBH01000001">
    <property type="protein sequence ID" value="SFT39540.1"/>
    <property type="molecule type" value="Genomic_DNA"/>
</dbReference>
<dbReference type="Proteomes" id="UP000198844">
    <property type="component" value="Unassembled WGS sequence"/>
</dbReference>
<evidence type="ECO:0000313" key="4">
    <source>
        <dbReference type="Proteomes" id="UP000198844"/>
    </source>
</evidence>
<dbReference type="Gene3D" id="3.20.20.140">
    <property type="entry name" value="Metal-dependent hydrolases"/>
    <property type="match status" value="1"/>
</dbReference>
<dbReference type="PANTHER" id="PTHR35563">
    <property type="entry name" value="BARREL METAL-DEPENDENT HYDROLASE, PUTATIVE (AFU_ORTHOLOGUE AFUA_1G16240)-RELATED"/>
    <property type="match status" value="1"/>
</dbReference>
<dbReference type="Proteomes" id="UP000674425">
    <property type="component" value="Unassembled WGS sequence"/>
</dbReference>
<dbReference type="EC" id="3.1.1.92" evidence="2"/>
<organism evidence="3 4">
    <name type="scientific">Paraburkholderia aspalathi</name>
    <dbReference type="NCBI Taxonomy" id="1324617"/>
    <lineage>
        <taxon>Bacteria</taxon>
        <taxon>Pseudomonadati</taxon>
        <taxon>Pseudomonadota</taxon>
        <taxon>Betaproteobacteria</taxon>
        <taxon>Burkholderiales</taxon>
        <taxon>Burkholderiaceae</taxon>
        <taxon>Paraburkholderia</taxon>
    </lineage>
</organism>
<keyword evidence="5" id="KW-1185">Reference proteome</keyword>
<dbReference type="Pfam" id="PF04909">
    <property type="entry name" value="Amidohydro_2"/>
    <property type="match status" value="1"/>
</dbReference>
<evidence type="ECO:0000313" key="2">
    <source>
        <dbReference type="EMBL" id="CAE6718649.1"/>
    </source>
</evidence>
<dbReference type="InterPro" id="IPR052358">
    <property type="entry name" value="Aro_Compnd_Degr_Hydrolases"/>
</dbReference>
<reference evidence="3 4" key="1">
    <citation type="submission" date="2016-10" db="EMBL/GenBank/DDBJ databases">
        <authorList>
            <person name="de Groot N.N."/>
        </authorList>
    </citation>
    <scope>NUCLEOTIDE SEQUENCE [LARGE SCALE GENOMIC DNA]</scope>
    <source>
        <strain evidence="3 4">LMG 27731</strain>
    </source>
</reference>
<evidence type="ECO:0000259" key="1">
    <source>
        <dbReference type="Pfam" id="PF04909"/>
    </source>
</evidence>
<dbReference type="SUPFAM" id="SSF51556">
    <property type="entry name" value="Metallo-dependent hydrolases"/>
    <property type="match status" value="1"/>
</dbReference>
<evidence type="ECO:0000313" key="5">
    <source>
        <dbReference type="Proteomes" id="UP000674425"/>
    </source>
</evidence>
<dbReference type="PANTHER" id="PTHR35563:SF2">
    <property type="entry name" value="BARREL METAL-DEPENDENT HYDROLASE, PUTATIVE (AFU_ORTHOLOGUE AFUA_1G16240)-RELATED"/>
    <property type="match status" value="1"/>
</dbReference>
<feature type="domain" description="Amidohydrolase-related" evidence="1">
    <location>
        <begin position="54"/>
        <end position="316"/>
    </location>
</feature>
<dbReference type="GO" id="GO:0102998">
    <property type="term" value="F:4-sulfomuconolactone hydrolase activity"/>
    <property type="evidence" value="ECO:0007669"/>
    <property type="project" value="UniProtKB-EC"/>
</dbReference>
<accession>A0A1I6XMM1</accession>
<gene>
    <name evidence="2" type="ORF">R69658_01258</name>
    <name evidence="3" type="ORF">SAMN05192563_100159</name>
</gene>
<sequence length="317" mass="36107">MFIWRRCVNASNRHVNFNSNFHFQIMAETPLISTPMRDYETLSRPSFTMPPLACDAHMHVFGSEDKYPKVEHPHYTLPDGKLSHYLQMMSVLHLKRFVIVQPSFYGTDNRCLIDALHVAGSIARGVVMIEENTDAATLDSFRQSGVRAVRLDLFARSGLPTVEIQQYITRMARLCASLGWHVQFYAPGWVVRNLIPFLADVQTDFVIDHMGYMLEEDGLTQADFDRLLSLLKDGNCWLKLSAPYRIAKHRGYEAVAPMAEAIIKAAPQKVIWGSDWPHIPDSTRDTGELLNLLGAWTDDPVVHKMILSDNPARLFDY</sequence>
<reference evidence="2 5" key="2">
    <citation type="submission" date="2021-02" db="EMBL/GenBank/DDBJ databases">
        <authorList>
            <person name="Vanwijnsberghe S."/>
        </authorList>
    </citation>
    <scope>NUCLEOTIDE SEQUENCE [LARGE SCALE GENOMIC DNA]</scope>
    <source>
        <strain evidence="2 5">R-69658</strain>
    </source>
</reference>
<proteinExistence type="predicted"/>
<evidence type="ECO:0000313" key="3">
    <source>
        <dbReference type="EMBL" id="SFT39540.1"/>
    </source>
</evidence>
<protein>
    <submittedName>
        <fullName evidence="2">4-sulfomuconolactone hydrolase</fullName>
        <ecNumber evidence="2">3.1.1.92</ecNumber>
    </submittedName>
    <submittedName>
        <fullName evidence="3">Predicted metal-dependent hydrolase, TIM-barrel fold</fullName>
    </submittedName>
</protein>
<name>A0A1I6XMM1_9BURK</name>
<keyword evidence="3" id="KW-0378">Hydrolase</keyword>
<dbReference type="InterPro" id="IPR032466">
    <property type="entry name" value="Metal_Hydrolase"/>
</dbReference>
<dbReference type="AlphaFoldDB" id="A0A1I6XMM1"/>